<feature type="region of interest" description="Disordered" evidence="1">
    <location>
        <begin position="1"/>
        <end position="31"/>
    </location>
</feature>
<evidence type="ECO:0000313" key="2">
    <source>
        <dbReference type="EnsemblPlants" id="cds.evm.model.08.1003"/>
    </source>
</evidence>
<dbReference type="AlphaFoldDB" id="A0A803Q7B0"/>
<dbReference type="PANTHER" id="PTHR33710:SF64">
    <property type="entry name" value="ENDONUCLEASE_EXONUCLEASE_PHOSPHATASE DOMAIN-CONTAINING PROTEIN"/>
    <property type="match status" value="1"/>
</dbReference>
<protein>
    <recommendedName>
        <fullName evidence="4">Reverse transcriptase</fullName>
    </recommendedName>
</protein>
<reference evidence="2" key="1">
    <citation type="submission" date="2018-11" db="EMBL/GenBank/DDBJ databases">
        <authorList>
            <person name="Grassa J C."/>
        </authorList>
    </citation>
    <scope>NUCLEOTIDE SEQUENCE [LARGE SCALE GENOMIC DNA]</scope>
</reference>
<name>A0A803Q7B0_CANSA</name>
<dbReference type="EMBL" id="UZAU01000694">
    <property type="status" value="NOT_ANNOTATED_CDS"/>
    <property type="molecule type" value="Genomic_DNA"/>
</dbReference>
<reference evidence="2" key="2">
    <citation type="submission" date="2021-03" db="UniProtKB">
        <authorList>
            <consortium name="EnsemblPlants"/>
        </authorList>
    </citation>
    <scope>IDENTIFICATION</scope>
</reference>
<evidence type="ECO:0008006" key="4">
    <source>
        <dbReference type="Google" id="ProtNLM"/>
    </source>
</evidence>
<dbReference type="Gramene" id="evm.model.08.1003">
    <property type="protein sequence ID" value="cds.evm.model.08.1003"/>
    <property type="gene ID" value="evm.TU.08.1003"/>
</dbReference>
<dbReference type="SUPFAM" id="SSF56219">
    <property type="entry name" value="DNase I-like"/>
    <property type="match status" value="1"/>
</dbReference>
<dbReference type="EnsemblPlants" id="evm.model.08.1003">
    <property type="protein sequence ID" value="cds.evm.model.08.1003"/>
    <property type="gene ID" value="evm.TU.08.1003"/>
</dbReference>
<accession>A0A803Q7B0</accession>
<evidence type="ECO:0000256" key="1">
    <source>
        <dbReference type="SAM" id="MobiDB-lite"/>
    </source>
</evidence>
<organism evidence="2 3">
    <name type="scientific">Cannabis sativa</name>
    <name type="common">Hemp</name>
    <name type="synonym">Marijuana</name>
    <dbReference type="NCBI Taxonomy" id="3483"/>
    <lineage>
        <taxon>Eukaryota</taxon>
        <taxon>Viridiplantae</taxon>
        <taxon>Streptophyta</taxon>
        <taxon>Embryophyta</taxon>
        <taxon>Tracheophyta</taxon>
        <taxon>Spermatophyta</taxon>
        <taxon>Magnoliopsida</taxon>
        <taxon>eudicotyledons</taxon>
        <taxon>Gunneridae</taxon>
        <taxon>Pentapetalae</taxon>
        <taxon>rosids</taxon>
        <taxon>fabids</taxon>
        <taxon>Rosales</taxon>
        <taxon>Cannabaceae</taxon>
        <taxon>Cannabis</taxon>
    </lineage>
</organism>
<dbReference type="InterPro" id="IPR036691">
    <property type="entry name" value="Endo/exonu/phosph_ase_sf"/>
</dbReference>
<proteinExistence type="predicted"/>
<sequence length="510" mass="58496">MAKKKRVTKKPALRLISPDPVSNSDVREEQDADATMKKVGEAMAEVVKDGESMMEQDVMHDEICLEILDEGYEDARVTQSWAQKVEQDLQQSAQIGVGAFLETKLKGNKIKDMMEKRFQNWDSYSSSVTEDILVMWRSTFARVIITKETNQLVHCYVKVAGFPTAISITFVYGLNTIIERKIMWNDLAGLTLPAKSWLMLGDFNSVFHVNDRQAYTWTNKQEGGKRIYSKIDHVFANEDWVDIFPNSAALFKWDTLSDHCSCLVSNGKLENIGYKPFRFNKETVGDIGKSYSLAKETYHEALFDDQANHGNFSFQEAEKKAAEAYETQGKMYHSFLRHRSKITWLRKCDDNNAYFYAFLKKRKINNRIVSFVNKEGKQMDCFPEVVDHFFKAFKRFMGSLSIAQSLLNRECMDRGRKLSLDQQVGLLKPFTRKEIKKAFFSILNTKSPGPDGYGSGFYRELWPEIGGEICTDVLQFFKNGKSPAGLHETKILLVPKIDCPSRVIDYRPIA</sequence>
<dbReference type="PANTHER" id="PTHR33710">
    <property type="entry name" value="BNAC02G09200D PROTEIN"/>
    <property type="match status" value="1"/>
</dbReference>
<evidence type="ECO:0000313" key="3">
    <source>
        <dbReference type="Proteomes" id="UP000596661"/>
    </source>
</evidence>
<dbReference type="Gene3D" id="3.60.10.10">
    <property type="entry name" value="Endonuclease/exonuclease/phosphatase"/>
    <property type="match status" value="1"/>
</dbReference>
<feature type="compositionally biased region" description="Basic residues" evidence="1">
    <location>
        <begin position="1"/>
        <end position="12"/>
    </location>
</feature>
<dbReference type="OMA" id="KETYHEA"/>
<dbReference type="Proteomes" id="UP000596661">
    <property type="component" value="Chromosome 8"/>
</dbReference>
<keyword evidence="3" id="KW-1185">Reference proteome</keyword>